<dbReference type="CDD" id="cd10969">
    <property type="entry name" value="CE4_Ecf1_like_5s"/>
    <property type="match status" value="1"/>
</dbReference>
<feature type="domain" description="NodB homology" evidence="2">
    <location>
        <begin position="51"/>
        <end position="257"/>
    </location>
</feature>
<comment type="caution">
    <text evidence="3">The sequence shown here is derived from an EMBL/GenBank/DDBJ whole genome shotgun (WGS) entry which is preliminary data.</text>
</comment>
<dbReference type="OrthoDB" id="9814639at2"/>
<evidence type="ECO:0000313" key="4">
    <source>
        <dbReference type="Proteomes" id="UP000480275"/>
    </source>
</evidence>
<dbReference type="InterPro" id="IPR011330">
    <property type="entry name" value="Glyco_hydro/deAcase_b/a-brl"/>
</dbReference>
<dbReference type="SUPFAM" id="SSF88713">
    <property type="entry name" value="Glycoside hydrolase/deacetylase"/>
    <property type="match status" value="1"/>
</dbReference>
<proteinExistence type="predicted"/>
<dbReference type="InterPro" id="IPR051398">
    <property type="entry name" value="Polysacch_Deacetylase"/>
</dbReference>
<gene>
    <name evidence="3" type="ORF">GHK24_12335</name>
</gene>
<evidence type="ECO:0000313" key="3">
    <source>
        <dbReference type="EMBL" id="MQY52561.1"/>
    </source>
</evidence>
<protein>
    <submittedName>
        <fullName evidence="3">Polysaccharide deacetylase family protein</fullName>
    </submittedName>
</protein>
<reference evidence="3 4" key="1">
    <citation type="submission" date="2019-10" db="EMBL/GenBank/DDBJ databases">
        <title>Whole-genome sequence of the purple nonsulfur photosynthetic bacterium Rhodocyclus tenuis.</title>
        <authorList>
            <person name="Kyndt J.A."/>
            <person name="Meyer T.E."/>
        </authorList>
    </citation>
    <scope>NUCLEOTIDE SEQUENCE [LARGE SCALE GENOMIC DNA]</scope>
    <source>
        <strain evidence="3 4">DSM 110</strain>
    </source>
</reference>
<evidence type="ECO:0000259" key="2">
    <source>
        <dbReference type="PROSITE" id="PS51677"/>
    </source>
</evidence>
<dbReference type="PROSITE" id="PS51677">
    <property type="entry name" value="NODB"/>
    <property type="match status" value="1"/>
</dbReference>
<keyword evidence="1" id="KW-0732">Signal</keyword>
<dbReference type="AlphaFoldDB" id="A0A6L5JZP6"/>
<dbReference type="PANTHER" id="PTHR34216:SF13">
    <property type="entry name" value="XYLANASE_CHITIN DEACETYLASE"/>
    <property type="match status" value="1"/>
</dbReference>
<evidence type="ECO:0000256" key="1">
    <source>
        <dbReference type="ARBA" id="ARBA00022729"/>
    </source>
</evidence>
<dbReference type="GO" id="GO:0016810">
    <property type="term" value="F:hydrolase activity, acting on carbon-nitrogen (but not peptide) bonds"/>
    <property type="evidence" value="ECO:0007669"/>
    <property type="project" value="InterPro"/>
</dbReference>
<dbReference type="PANTHER" id="PTHR34216">
    <property type="match status" value="1"/>
</dbReference>
<organism evidence="3 4">
    <name type="scientific">Rhodocyclus tenuis</name>
    <name type="common">Rhodospirillum tenue</name>
    <dbReference type="NCBI Taxonomy" id="1066"/>
    <lineage>
        <taxon>Bacteria</taxon>
        <taxon>Pseudomonadati</taxon>
        <taxon>Pseudomonadota</taxon>
        <taxon>Betaproteobacteria</taxon>
        <taxon>Rhodocyclales</taxon>
        <taxon>Rhodocyclaceae</taxon>
        <taxon>Rhodocyclus</taxon>
    </lineage>
</organism>
<dbReference type="Gene3D" id="3.20.20.370">
    <property type="entry name" value="Glycoside hydrolase/deacetylase"/>
    <property type="match status" value="1"/>
</dbReference>
<dbReference type="GO" id="GO:0005975">
    <property type="term" value="P:carbohydrate metabolic process"/>
    <property type="evidence" value="ECO:0007669"/>
    <property type="project" value="InterPro"/>
</dbReference>
<dbReference type="EMBL" id="WIXJ01000012">
    <property type="protein sequence ID" value="MQY52561.1"/>
    <property type="molecule type" value="Genomic_DNA"/>
</dbReference>
<dbReference type="Pfam" id="PF01522">
    <property type="entry name" value="Polysacc_deac_1"/>
    <property type="match status" value="1"/>
</dbReference>
<sequence length="257" mass="29097">MYHHVSPSPGLVTVSPQRFREQMAWLARRGWTALGADDIARFYAGEAVPKRSLVITFDDGYLDNFIHAHPVLTEFGLKAMLFVVTGWLGEGPVRRGAIELPNHRECKRRLAEGTGDSVVLRWSEVELMHSTGSFEFHSHTHTHTRWDLQLPTGPDRIAAISQELALSRAALERRLGYSSDHLCWPQGYYEADYVDAAVKQGFNYLYTTENKPNLRTGDPLHIGRVVTKERSAAWLGQRLAIYGSPLLSHLYTKLRKS</sequence>
<accession>A0A6L5JZP6</accession>
<dbReference type="InterPro" id="IPR002509">
    <property type="entry name" value="NODB_dom"/>
</dbReference>
<name>A0A6L5JZP6_RHOTE</name>
<dbReference type="Proteomes" id="UP000480275">
    <property type="component" value="Unassembled WGS sequence"/>
</dbReference>